<sequence>MFNFTELLTQLLHNREIYFYLVLGLIIFVETGIVIFPFLPGDSILFFAGSVAALGSNSISVTVLVVSLTILAFFANLLNYEIGRHFGESLHKHPKLTRFLKPHYIEEAEQFFEKYGSFAIFLGRFMPIIRTIVPFTAGTSKMPHKKFVLYNALGGFTWIFLCVIAGFFFGNIPFVQKHFELIMIAIIFVSLIPAFLMAAKRMIVKKHTILEEKKK</sequence>
<dbReference type="EMBL" id="FUXI01000003">
    <property type="protein sequence ID" value="SJZ46236.1"/>
    <property type="molecule type" value="Genomic_DNA"/>
</dbReference>
<proteinExistence type="inferred from homology"/>
<feature type="transmembrane region" description="Helical" evidence="7">
    <location>
        <begin position="181"/>
        <end position="199"/>
    </location>
</feature>
<evidence type="ECO:0000256" key="4">
    <source>
        <dbReference type="ARBA" id="ARBA00022692"/>
    </source>
</evidence>
<feature type="domain" description="VTT" evidence="8">
    <location>
        <begin position="39"/>
        <end position="166"/>
    </location>
</feature>
<evidence type="ECO:0000313" key="9">
    <source>
        <dbReference type="EMBL" id="SJZ46236.1"/>
    </source>
</evidence>
<keyword evidence="4 7" id="KW-0812">Transmembrane</keyword>
<dbReference type="STRING" id="263852.SAMN02745116_00408"/>
<dbReference type="PANTHER" id="PTHR30353:SF0">
    <property type="entry name" value="TRANSMEMBRANE PROTEIN"/>
    <property type="match status" value="1"/>
</dbReference>
<keyword evidence="10" id="KW-1185">Reference proteome</keyword>
<gene>
    <name evidence="9" type="ORF">SAMN02745116_00408</name>
</gene>
<dbReference type="Pfam" id="PF09335">
    <property type="entry name" value="VTT_dom"/>
    <property type="match status" value="1"/>
</dbReference>
<evidence type="ECO:0000256" key="3">
    <source>
        <dbReference type="ARBA" id="ARBA00022475"/>
    </source>
</evidence>
<comment type="subcellular location">
    <subcellularLocation>
        <location evidence="1 7">Cell membrane</location>
        <topology evidence="1 7">Multi-pass membrane protein</topology>
    </subcellularLocation>
</comment>
<evidence type="ECO:0000256" key="1">
    <source>
        <dbReference type="ARBA" id="ARBA00004651"/>
    </source>
</evidence>
<evidence type="ECO:0000256" key="2">
    <source>
        <dbReference type="ARBA" id="ARBA00010792"/>
    </source>
</evidence>
<name>A0A1T4KV09_9ENTE</name>
<feature type="transmembrane region" description="Helical" evidence="7">
    <location>
        <begin position="59"/>
        <end position="78"/>
    </location>
</feature>
<feature type="transmembrane region" description="Helical" evidence="7">
    <location>
        <begin position="147"/>
        <end position="169"/>
    </location>
</feature>
<evidence type="ECO:0000256" key="6">
    <source>
        <dbReference type="ARBA" id="ARBA00023136"/>
    </source>
</evidence>
<dbReference type="PANTHER" id="PTHR30353">
    <property type="entry name" value="INNER MEMBRANE PROTEIN DEDA-RELATED"/>
    <property type="match status" value="1"/>
</dbReference>
<dbReference type="AlphaFoldDB" id="A0A1T4KV09"/>
<dbReference type="InterPro" id="IPR032816">
    <property type="entry name" value="VTT_dom"/>
</dbReference>
<dbReference type="Proteomes" id="UP000190328">
    <property type="component" value="Unassembled WGS sequence"/>
</dbReference>
<dbReference type="InterPro" id="IPR032818">
    <property type="entry name" value="DedA-like"/>
</dbReference>
<dbReference type="RefSeq" id="WP_234984600.1">
    <property type="nucleotide sequence ID" value="NZ_FUXI01000003.1"/>
</dbReference>
<keyword evidence="6 7" id="KW-0472">Membrane</keyword>
<dbReference type="GO" id="GO:0005886">
    <property type="term" value="C:plasma membrane"/>
    <property type="evidence" value="ECO:0007669"/>
    <property type="project" value="UniProtKB-SubCell"/>
</dbReference>
<feature type="transmembrane region" description="Helical" evidence="7">
    <location>
        <begin position="17"/>
        <end position="39"/>
    </location>
</feature>
<organism evidence="9 10">
    <name type="scientific">Pilibacter termitis</name>
    <dbReference type="NCBI Taxonomy" id="263852"/>
    <lineage>
        <taxon>Bacteria</taxon>
        <taxon>Bacillati</taxon>
        <taxon>Bacillota</taxon>
        <taxon>Bacilli</taxon>
        <taxon>Lactobacillales</taxon>
        <taxon>Enterococcaceae</taxon>
        <taxon>Pilibacter</taxon>
    </lineage>
</organism>
<evidence type="ECO:0000256" key="7">
    <source>
        <dbReference type="RuleBase" id="RU367016"/>
    </source>
</evidence>
<keyword evidence="5 7" id="KW-1133">Transmembrane helix</keyword>
<accession>A0A1T4KV09</accession>
<keyword evidence="3 7" id="KW-1003">Cell membrane</keyword>
<protein>
    <submittedName>
        <fullName evidence="9">Membrane-associated protein</fullName>
    </submittedName>
</protein>
<comment type="similarity">
    <text evidence="2 7">Belongs to the DedA family.</text>
</comment>
<evidence type="ECO:0000259" key="8">
    <source>
        <dbReference type="Pfam" id="PF09335"/>
    </source>
</evidence>
<reference evidence="9 10" key="1">
    <citation type="submission" date="2017-02" db="EMBL/GenBank/DDBJ databases">
        <authorList>
            <person name="Peterson S.W."/>
        </authorList>
    </citation>
    <scope>NUCLEOTIDE SEQUENCE [LARGE SCALE GENOMIC DNA]</scope>
    <source>
        <strain evidence="9 10">ATCC BAA-1030</strain>
    </source>
</reference>
<evidence type="ECO:0000256" key="5">
    <source>
        <dbReference type="ARBA" id="ARBA00022989"/>
    </source>
</evidence>
<evidence type="ECO:0000313" key="10">
    <source>
        <dbReference type="Proteomes" id="UP000190328"/>
    </source>
</evidence>